<dbReference type="Gene3D" id="3.60.110.10">
    <property type="entry name" value="Carbon-nitrogen hydrolase"/>
    <property type="match status" value="1"/>
</dbReference>
<feature type="transmembrane region" description="Helical" evidence="9">
    <location>
        <begin position="149"/>
        <end position="175"/>
    </location>
</feature>
<evidence type="ECO:0000256" key="8">
    <source>
        <dbReference type="ARBA" id="ARBA00023315"/>
    </source>
</evidence>
<dbReference type="SUPFAM" id="SSF56317">
    <property type="entry name" value="Carbon-nitrogen hydrolase"/>
    <property type="match status" value="1"/>
</dbReference>
<name>A0A9X7UXQ8_9GAMM</name>
<feature type="transmembrane region" description="Helical" evidence="9">
    <location>
        <begin position="25"/>
        <end position="43"/>
    </location>
</feature>
<dbReference type="EMBL" id="CP046056">
    <property type="protein sequence ID" value="QQD24849.1"/>
    <property type="molecule type" value="Genomic_DNA"/>
</dbReference>
<dbReference type="GO" id="GO:0005886">
    <property type="term" value="C:plasma membrane"/>
    <property type="evidence" value="ECO:0007669"/>
    <property type="project" value="UniProtKB-SubCell"/>
</dbReference>
<keyword evidence="5 9" id="KW-0812">Transmembrane</keyword>
<dbReference type="KEGG" id="vcw:GJQ55_10380"/>
<evidence type="ECO:0000313" key="11">
    <source>
        <dbReference type="EMBL" id="QQD24849.1"/>
    </source>
</evidence>
<dbReference type="InterPro" id="IPR036526">
    <property type="entry name" value="C-N_Hydrolase_sf"/>
</dbReference>
<evidence type="ECO:0000256" key="7">
    <source>
        <dbReference type="ARBA" id="ARBA00023136"/>
    </source>
</evidence>
<feature type="transmembrane region" description="Helical" evidence="9">
    <location>
        <begin position="50"/>
        <end position="71"/>
    </location>
</feature>
<comment type="pathway">
    <text evidence="9">Protein modification; lipoprotein biosynthesis (N-acyl transfer).</text>
</comment>
<evidence type="ECO:0000256" key="1">
    <source>
        <dbReference type="ARBA" id="ARBA00004651"/>
    </source>
</evidence>
<gene>
    <name evidence="9 11" type="primary">lnt</name>
    <name evidence="11" type="ORF">GJQ55_10380</name>
</gene>
<reference evidence="11 12" key="1">
    <citation type="submission" date="2019-11" db="EMBL/GenBank/DDBJ databases">
        <title>Venatorbacter sp. nov. a predator of Campylobacter and other Gram-negative bacteria.</title>
        <authorList>
            <person name="Saeedi A."/>
            <person name="Cummings N.J."/>
            <person name="Connerton I.F."/>
            <person name="Connerton P.L."/>
        </authorList>
    </citation>
    <scope>NUCLEOTIDE SEQUENCE [LARGE SCALE GENOMIC DNA]</scope>
    <source>
        <strain evidence="11">XL5</strain>
    </source>
</reference>
<organism evidence="11 12">
    <name type="scientific">Venatoribacter cucullus</name>
    <dbReference type="NCBI Taxonomy" id="2661630"/>
    <lineage>
        <taxon>Bacteria</taxon>
        <taxon>Pseudomonadati</taxon>
        <taxon>Pseudomonadota</taxon>
        <taxon>Gammaproteobacteria</taxon>
        <taxon>Oceanospirillales</taxon>
        <taxon>Oceanospirillaceae</taxon>
        <taxon>Venatoribacter</taxon>
    </lineage>
</organism>
<evidence type="ECO:0000256" key="5">
    <source>
        <dbReference type="ARBA" id="ARBA00022692"/>
    </source>
</evidence>
<keyword evidence="7 9" id="KW-0472">Membrane</keyword>
<dbReference type="PROSITE" id="PS50263">
    <property type="entry name" value="CN_HYDROLASE"/>
    <property type="match status" value="1"/>
</dbReference>
<dbReference type="NCBIfam" id="TIGR00546">
    <property type="entry name" value="lnt"/>
    <property type="match status" value="1"/>
</dbReference>
<evidence type="ECO:0000256" key="2">
    <source>
        <dbReference type="ARBA" id="ARBA00010065"/>
    </source>
</evidence>
<dbReference type="PANTHER" id="PTHR38686">
    <property type="entry name" value="APOLIPOPROTEIN N-ACYLTRANSFERASE"/>
    <property type="match status" value="1"/>
</dbReference>
<dbReference type="Pfam" id="PF20154">
    <property type="entry name" value="LNT_N"/>
    <property type="match status" value="1"/>
</dbReference>
<proteinExistence type="inferred from homology"/>
<comment type="similarity">
    <text evidence="2 9">Belongs to the CN hydrolase family. Apolipoprotein N-acyltransferase subfamily.</text>
</comment>
<keyword evidence="8 9" id="KW-0012">Acyltransferase</keyword>
<evidence type="ECO:0000256" key="6">
    <source>
        <dbReference type="ARBA" id="ARBA00022989"/>
    </source>
</evidence>
<evidence type="ECO:0000256" key="4">
    <source>
        <dbReference type="ARBA" id="ARBA00022679"/>
    </source>
</evidence>
<dbReference type="EC" id="2.3.1.269" evidence="9"/>
<feature type="transmembrane region" description="Helical" evidence="9">
    <location>
        <begin position="470"/>
        <end position="488"/>
    </location>
</feature>
<keyword evidence="4 9" id="KW-0808">Transferase</keyword>
<comment type="subcellular location">
    <subcellularLocation>
        <location evidence="1 9">Cell membrane</location>
        <topology evidence="1 9">Multi-pass membrane protein</topology>
    </subcellularLocation>
</comment>
<protein>
    <recommendedName>
        <fullName evidence="9">Apolipoprotein N-acyltransferase</fullName>
        <shortName evidence="9">ALP N-acyltransferase</shortName>
        <ecNumber evidence="9">2.3.1.269</ecNumber>
    </recommendedName>
</protein>
<dbReference type="AlphaFoldDB" id="A0A9X7UXQ8"/>
<dbReference type="GO" id="GO:0016410">
    <property type="term" value="F:N-acyltransferase activity"/>
    <property type="evidence" value="ECO:0007669"/>
    <property type="project" value="UniProtKB-UniRule"/>
</dbReference>
<evidence type="ECO:0000259" key="10">
    <source>
        <dbReference type="PROSITE" id="PS50263"/>
    </source>
</evidence>
<keyword evidence="3 9" id="KW-1003">Cell membrane</keyword>
<feature type="transmembrane region" description="Helical" evidence="9">
    <location>
        <begin position="83"/>
        <end position="102"/>
    </location>
</feature>
<feature type="transmembrane region" description="Helical" evidence="9">
    <location>
        <begin position="182"/>
        <end position="201"/>
    </location>
</feature>
<dbReference type="Proteomes" id="UP000596074">
    <property type="component" value="Chromosome"/>
</dbReference>
<dbReference type="InterPro" id="IPR003010">
    <property type="entry name" value="C-N_Hydrolase"/>
</dbReference>
<feature type="domain" description="CN hydrolase" evidence="10">
    <location>
        <begin position="215"/>
        <end position="462"/>
    </location>
</feature>
<dbReference type="InterPro" id="IPR045378">
    <property type="entry name" value="LNT_N"/>
</dbReference>
<accession>A0A9X7UXQ8</accession>
<dbReference type="Pfam" id="PF00795">
    <property type="entry name" value="CN_hydrolase"/>
    <property type="match status" value="1"/>
</dbReference>
<dbReference type="PANTHER" id="PTHR38686:SF1">
    <property type="entry name" value="APOLIPOPROTEIN N-ACYLTRANSFERASE"/>
    <property type="match status" value="1"/>
</dbReference>
<dbReference type="CDD" id="cd07571">
    <property type="entry name" value="ALP_N-acyl_transferase"/>
    <property type="match status" value="1"/>
</dbReference>
<evidence type="ECO:0000313" key="12">
    <source>
        <dbReference type="Proteomes" id="UP000596074"/>
    </source>
</evidence>
<keyword evidence="12" id="KW-1185">Reference proteome</keyword>
<feature type="transmembrane region" description="Helical" evidence="9">
    <location>
        <begin position="109"/>
        <end position="129"/>
    </location>
</feature>
<dbReference type="GO" id="GO:0042158">
    <property type="term" value="P:lipoprotein biosynthetic process"/>
    <property type="evidence" value="ECO:0007669"/>
    <property type="project" value="UniProtKB-UniRule"/>
</dbReference>
<dbReference type="HAMAP" id="MF_01148">
    <property type="entry name" value="Lnt"/>
    <property type="match status" value="1"/>
</dbReference>
<keyword evidence="6 9" id="KW-1133">Transmembrane helix</keyword>
<evidence type="ECO:0000256" key="9">
    <source>
        <dbReference type="HAMAP-Rule" id="MF_01148"/>
    </source>
</evidence>
<sequence>MPRWLIPLLLLLAGALFPLALAPFFWWPLGLVSLAVLMAALQHNHTPRQAFVYTWLFSFAKFAVGVSWIYVSIHRFGGTPAPLAVLMVALFAGFLAIFPALVFALRQHLFGQTLAWLTLPVFWFLYEWLRGNFLTGFPWLFAGDAHLHSWLAGWAPIIGSYGISVLLVLSVTLLLEVWQRRCYALLAGLLVWPAGALLQPLEWTHITGSLNVSAVQGNIPQNLKWRPEMMDPTIGIYYDQTSQHWDSDLILWPETAVTKLLDQFRPAMNEIAAEALEHNTTVITGIAYRYPRGHELAGEFHNSIVAFGAGAGIYHKQQLVPFGEFVPFEQQIRGLIPFFDLEMSSFRHGPADQPLLKAAKGADTFLVAPFICYEIAYPQLVSRMAQQADFLVTVSNDAWFGDSLGPKQHMALAQMRALETGRWLLRATNTGITALVDHKGRLLERLPYEQRGTLSGSAEMRHGSTPYMQLGVWPLAIFSLLILGLAGWRRRRSQSFTEL</sequence>
<comment type="function">
    <text evidence="9">Catalyzes the phospholipid dependent N-acylation of the N-terminal cysteine of apolipoprotein, the last step in lipoprotein maturation.</text>
</comment>
<dbReference type="RefSeq" id="WP_228344909.1">
    <property type="nucleotide sequence ID" value="NZ_CP046056.1"/>
</dbReference>
<evidence type="ECO:0000256" key="3">
    <source>
        <dbReference type="ARBA" id="ARBA00022475"/>
    </source>
</evidence>
<comment type="catalytic activity">
    <reaction evidence="9">
        <text>N-terminal S-1,2-diacyl-sn-glyceryl-L-cysteinyl-[lipoprotein] + a glycerophospholipid = N-acyl-S-1,2-diacyl-sn-glyceryl-L-cysteinyl-[lipoprotein] + a 2-acyl-sn-glycero-3-phospholipid + H(+)</text>
        <dbReference type="Rhea" id="RHEA:48228"/>
        <dbReference type="Rhea" id="RHEA-COMP:14681"/>
        <dbReference type="Rhea" id="RHEA-COMP:14684"/>
        <dbReference type="ChEBI" id="CHEBI:15378"/>
        <dbReference type="ChEBI" id="CHEBI:136912"/>
        <dbReference type="ChEBI" id="CHEBI:140656"/>
        <dbReference type="ChEBI" id="CHEBI:140657"/>
        <dbReference type="ChEBI" id="CHEBI:140660"/>
        <dbReference type="EC" id="2.3.1.269"/>
    </reaction>
</comment>
<dbReference type="InterPro" id="IPR004563">
    <property type="entry name" value="Apolipo_AcylTrfase"/>
</dbReference>